<dbReference type="GO" id="GO:0016747">
    <property type="term" value="F:acyltransferase activity, transferring groups other than amino-acyl groups"/>
    <property type="evidence" value="ECO:0007669"/>
    <property type="project" value="InterPro"/>
</dbReference>
<dbReference type="EMBL" id="AP023091">
    <property type="protein sequence ID" value="BCE25325.1"/>
    <property type="molecule type" value="Genomic_DNA"/>
</dbReference>
<dbReference type="AlphaFoldDB" id="A0A810D6M1"/>
<evidence type="ECO:0000259" key="1">
    <source>
        <dbReference type="PROSITE" id="PS51186"/>
    </source>
</evidence>
<protein>
    <recommendedName>
        <fullName evidence="1">N-acetyltransferase domain-containing protein</fullName>
    </recommendedName>
</protein>
<dbReference type="Gene3D" id="3.40.630.30">
    <property type="match status" value="1"/>
</dbReference>
<sequence length="514" mass="58391">MSHFKLLIDTHVVIGLEDPKPVEARLAEVSRLSNEYGIGLFVEAANYDDIARDRDPARRKVTLSKLDKFQKLARLPYQGDADLVARFGAINNDNDRSDARLLAALDARAVDYLVSEDANLHKRSSRVGLGERVLTIDEALQWLRLTFVAKSVDLPNVIERKAYELNERDPIFASLREDYPPFNAWFDRCKQSHRECWVLEIDSEIAGLVIRKTETQAEAQTHYGGRKILKICTFKVRDGYLGEKFGELLLKQALWFAQHNNYSLIYLTVYPKHTLLIKLLNYYGFVETKRSPLGELVMEKPILSGSLPELSGSALDFARSNYPRFHDGPAVGKFCVPIQSAYHRRLFPEIAFGRELPLFPSADFGPILTRHTDRTPGNTIRKVYLCRARTTMIDPGDVLLFYMSKDETLAASQSITTLAIAEQVRDIVEVDELIKHSAKRSVYSADEMRLMNPSRVSPIKVIDFLLVGHTQPVIGLTKLQDLGVFGSHPYQSITKLTERQYQALRGQLEIGFEF</sequence>
<reference evidence="2" key="1">
    <citation type="submission" date="2020-05" db="EMBL/GenBank/DDBJ databases">
        <title>Complete genome sequence of Bradyrhizobium diazoefficiens XF1 isolated from soybean nodule.</title>
        <authorList>
            <person name="Noda R."/>
            <person name="Kakizaki K."/>
            <person name="Minamisawa K."/>
        </authorList>
    </citation>
    <scope>NUCLEOTIDE SEQUENCE</scope>
    <source>
        <strain evidence="2">XF1</strain>
    </source>
</reference>
<reference evidence="3" key="3">
    <citation type="submission" date="2020-05" db="EMBL/GenBank/DDBJ databases">
        <title>Complete genome sequence of Bradyrhizobium diazoefficiens XF4 isolated from soybean nodule.</title>
        <authorList>
            <person name="Noda R."/>
            <person name="Kakizaki K."/>
            <person name="Minamisawa K."/>
        </authorList>
    </citation>
    <scope>NUCLEOTIDE SEQUENCE</scope>
    <source>
        <strain evidence="3">XF4</strain>
    </source>
</reference>
<evidence type="ECO:0000313" key="3">
    <source>
        <dbReference type="EMBL" id="BCE51584.1"/>
    </source>
</evidence>
<dbReference type="EMBL" id="AP023099">
    <property type="protein sequence ID" value="BCE95080.1"/>
    <property type="molecule type" value="Genomic_DNA"/>
</dbReference>
<dbReference type="PROSITE" id="PS51186">
    <property type="entry name" value="GNAT"/>
    <property type="match status" value="1"/>
</dbReference>
<proteinExistence type="predicted"/>
<accession>A0A810D6M1</accession>
<feature type="domain" description="N-acetyltransferase" evidence="1">
    <location>
        <begin position="158"/>
        <end position="303"/>
    </location>
</feature>
<dbReference type="EMBL" id="AP023094">
    <property type="protein sequence ID" value="BCE51584.1"/>
    <property type="molecule type" value="Genomic_DNA"/>
</dbReference>
<dbReference type="InterPro" id="IPR016181">
    <property type="entry name" value="Acyl_CoA_acyltransferase"/>
</dbReference>
<dbReference type="SUPFAM" id="SSF55729">
    <property type="entry name" value="Acyl-CoA N-acyltransferases (Nat)"/>
    <property type="match status" value="1"/>
</dbReference>
<dbReference type="InterPro" id="IPR000182">
    <property type="entry name" value="GNAT_dom"/>
</dbReference>
<reference evidence="4" key="2">
    <citation type="submission" date="2020-05" db="EMBL/GenBank/DDBJ databases">
        <title>Complete genome sequence of Bradyrhizobium diazoefficiens XF10 isolated from soybean nodule.</title>
        <authorList>
            <person name="Noda R."/>
            <person name="Kakizaki K."/>
            <person name="Minamisawa K."/>
        </authorList>
    </citation>
    <scope>NUCLEOTIDE SEQUENCE</scope>
    <source>
        <strain evidence="4">XF10</strain>
    </source>
</reference>
<dbReference type="Pfam" id="PF00583">
    <property type="entry name" value="Acetyltransf_1"/>
    <property type="match status" value="1"/>
</dbReference>
<organism evidence="4">
    <name type="scientific">Bradyrhizobium diazoefficiens</name>
    <dbReference type="NCBI Taxonomy" id="1355477"/>
    <lineage>
        <taxon>Bacteria</taxon>
        <taxon>Pseudomonadati</taxon>
        <taxon>Pseudomonadota</taxon>
        <taxon>Alphaproteobacteria</taxon>
        <taxon>Hyphomicrobiales</taxon>
        <taxon>Nitrobacteraceae</taxon>
        <taxon>Bradyrhizobium</taxon>
    </lineage>
</organism>
<name>A0A810D6M1_9BRAD</name>
<gene>
    <name evidence="4" type="ORF">XF10B_78780</name>
    <name evidence="2" type="ORF">XF1B_80060</name>
    <name evidence="3" type="ORF">XF4B_79330</name>
</gene>
<evidence type="ECO:0000313" key="4">
    <source>
        <dbReference type="EMBL" id="BCE95080.1"/>
    </source>
</evidence>
<evidence type="ECO:0000313" key="2">
    <source>
        <dbReference type="EMBL" id="BCE25325.1"/>
    </source>
</evidence>